<evidence type="ECO:0000256" key="1">
    <source>
        <dbReference type="ARBA" id="ARBA00023015"/>
    </source>
</evidence>
<dbReference type="InterPro" id="IPR018060">
    <property type="entry name" value="HTH_AraC"/>
</dbReference>
<dbReference type="InterPro" id="IPR009057">
    <property type="entry name" value="Homeodomain-like_sf"/>
</dbReference>
<evidence type="ECO:0000313" key="5">
    <source>
        <dbReference type="EMBL" id="VAW20645.1"/>
    </source>
</evidence>
<feature type="domain" description="HTH araC/xylS-type" evidence="4">
    <location>
        <begin position="170"/>
        <end position="268"/>
    </location>
</feature>
<dbReference type="Gene3D" id="1.10.10.60">
    <property type="entry name" value="Homeodomain-like"/>
    <property type="match status" value="1"/>
</dbReference>
<dbReference type="PANTHER" id="PTHR46796:SF13">
    <property type="entry name" value="HTH-TYPE TRANSCRIPTIONAL ACTIVATOR RHAS"/>
    <property type="match status" value="1"/>
</dbReference>
<dbReference type="PANTHER" id="PTHR46796">
    <property type="entry name" value="HTH-TYPE TRANSCRIPTIONAL ACTIVATOR RHAS-RELATED"/>
    <property type="match status" value="1"/>
</dbReference>
<dbReference type="Pfam" id="PF12833">
    <property type="entry name" value="HTH_18"/>
    <property type="match status" value="1"/>
</dbReference>
<name>A0A3B0TPT2_9ZZZZ</name>
<accession>A0A3B0TPT2</accession>
<dbReference type="PROSITE" id="PS00041">
    <property type="entry name" value="HTH_ARAC_FAMILY_1"/>
    <property type="match status" value="1"/>
</dbReference>
<keyword evidence="3" id="KW-0804">Transcription</keyword>
<sequence>MGDISKKLQPVRGLLNQHVSMQHFDLLRIEPSLDLADFVENYWIITWDLSGKPDYVQQNLPYANLHLVIDPFATSGIFGVHTGVFDYRLCGAGRLIGAKFKAGAFSAFSNLPAVSLQDKHMAIEKVFDVDVAGLQREFLALENLEEASSLIENMLLQKNPKLNANAKNAGELVELISNSPEILSMEHFSDHAGMSVRSLQRLFEKYVGVAPKWVIERYRMLAAVDALNRGKNINLTQLAHDLGYYDSSHFGRVFKELTGAAPSSFVSGG</sequence>
<protein>
    <submittedName>
        <fullName evidence="5">Transcriptional regulator, AraC family</fullName>
    </submittedName>
</protein>
<dbReference type="EMBL" id="UOEQ01000292">
    <property type="protein sequence ID" value="VAW20645.1"/>
    <property type="molecule type" value="Genomic_DNA"/>
</dbReference>
<evidence type="ECO:0000259" key="4">
    <source>
        <dbReference type="PROSITE" id="PS01124"/>
    </source>
</evidence>
<dbReference type="SMART" id="SM00342">
    <property type="entry name" value="HTH_ARAC"/>
    <property type="match status" value="1"/>
</dbReference>
<evidence type="ECO:0000256" key="3">
    <source>
        <dbReference type="ARBA" id="ARBA00023163"/>
    </source>
</evidence>
<dbReference type="AlphaFoldDB" id="A0A3B0TPT2"/>
<gene>
    <name evidence="5" type="ORF">MNBD_ALPHA11-2173</name>
</gene>
<dbReference type="SUPFAM" id="SSF46689">
    <property type="entry name" value="Homeodomain-like"/>
    <property type="match status" value="1"/>
</dbReference>
<dbReference type="GO" id="GO:0003700">
    <property type="term" value="F:DNA-binding transcription factor activity"/>
    <property type="evidence" value="ECO:0007669"/>
    <property type="project" value="InterPro"/>
</dbReference>
<evidence type="ECO:0000256" key="2">
    <source>
        <dbReference type="ARBA" id="ARBA00023125"/>
    </source>
</evidence>
<keyword evidence="2" id="KW-0238">DNA-binding</keyword>
<dbReference type="Pfam" id="PF20240">
    <property type="entry name" value="DUF6597"/>
    <property type="match status" value="1"/>
</dbReference>
<dbReference type="GO" id="GO:0043565">
    <property type="term" value="F:sequence-specific DNA binding"/>
    <property type="evidence" value="ECO:0007669"/>
    <property type="project" value="InterPro"/>
</dbReference>
<proteinExistence type="predicted"/>
<organism evidence="5">
    <name type="scientific">hydrothermal vent metagenome</name>
    <dbReference type="NCBI Taxonomy" id="652676"/>
    <lineage>
        <taxon>unclassified sequences</taxon>
        <taxon>metagenomes</taxon>
        <taxon>ecological metagenomes</taxon>
    </lineage>
</organism>
<dbReference type="PROSITE" id="PS01124">
    <property type="entry name" value="HTH_ARAC_FAMILY_2"/>
    <property type="match status" value="1"/>
</dbReference>
<keyword evidence="1" id="KW-0805">Transcription regulation</keyword>
<reference evidence="5" key="1">
    <citation type="submission" date="2018-06" db="EMBL/GenBank/DDBJ databases">
        <authorList>
            <person name="Zhirakovskaya E."/>
        </authorList>
    </citation>
    <scope>NUCLEOTIDE SEQUENCE</scope>
</reference>
<dbReference type="InterPro" id="IPR018062">
    <property type="entry name" value="HTH_AraC-typ_CS"/>
</dbReference>
<dbReference type="InterPro" id="IPR050204">
    <property type="entry name" value="AraC_XylS_family_regulators"/>
</dbReference>
<dbReference type="InterPro" id="IPR046532">
    <property type="entry name" value="DUF6597"/>
</dbReference>